<evidence type="ECO:0000313" key="3">
    <source>
        <dbReference type="Proteomes" id="UP001151760"/>
    </source>
</evidence>
<feature type="region of interest" description="Disordered" evidence="1">
    <location>
        <begin position="1"/>
        <end position="43"/>
    </location>
</feature>
<reference evidence="2" key="2">
    <citation type="submission" date="2022-01" db="EMBL/GenBank/DDBJ databases">
        <authorList>
            <person name="Yamashiro T."/>
            <person name="Shiraishi A."/>
            <person name="Satake H."/>
            <person name="Nakayama K."/>
        </authorList>
    </citation>
    <scope>NUCLEOTIDE SEQUENCE</scope>
</reference>
<accession>A0ABQ4ZHV3</accession>
<protein>
    <submittedName>
        <fullName evidence="2">Uncharacterized protein</fullName>
    </submittedName>
</protein>
<keyword evidence="3" id="KW-1185">Reference proteome</keyword>
<gene>
    <name evidence="2" type="ORF">Tco_0772038</name>
</gene>
<reference evidence="2" key="1">
    <citation type="journal article" date="2022" name="Int. J. Mol. Sci.">
        <title>Draft Genome of Tanacetum Coccineum: Genomic Comparison of Closely Related Tanacetum-Family Plants.</title>
        <authorList>
            <person name="Yamashiro T."/>
            <person name="Shiraishi A."/>
            <person name="Nakayama K."/>
            <person name="Satake H."/>
        </authorList>
    </citation>
    <scope>NUCLEOTIDE SEQUENCE</scope>
</reference>
<feature type="compositionally biased region" description="Polar residues" evidence="1">
    <location>
        <begin position="13"/>
        <end position="28"/>
    </location>
</feature>
<sequence length="74" mass="8461">MQKPRKTKKHNTEVSQPSDPTQPMANETKNMESVPIHSNDPLLSGEDRLKLNELLELYTKLSERVLDLENTNTS</sequence>
<evidence type="ECO:0000313" key="2">
    <source>
        <dbReference type="EMBL" id="GJS89402.1"/>
    </source>
</evidence>
<dbReference type="EMBL" id="BQNB010011346">
    <property type="protein sequence ID" value="GJS89402.1"/>
    <property type="molecule type" value="Genomic_DNA"/>
</dbReference>
<dbReference type="Proteomes" id="UP001151760">
    <property type="component" value="Unassembled WGS sequence"/>
</dbReference>
<comment type="caution">
    <text evidence="2">The sequence shown here is derived from an EMBL/GenBank/DDBJ whole genome shotgun (WGS) entry which is preliminary data.</text>
</comment>
<proteinExistence type="predicted"/>
<evidence type="ECO:0000256" key="1">
    <source>
        <dbReference type="SAM" id="MobiDB-lite"/>
    </source>
</evidence>
<name>A0ABQ4ZHV3_9ASTR</name>
<organism evidence="2 3">
    <name type="scientific">Tanacetum coccineum</name>
    <dbReference type="NCBI Taxonomy" id="301880"/>
    <lineage>
        <taxon>Eukaryota</taxon>
        <taxon>Viridiplantae</taxon>
        <taxon>Streptophyta</taxon>
        <taxon>Embryophyta</taxon>
        <taxon>Tracheophyta</taxon>
        <taxon>Spermatophyta</taxon>
        <taxon>Magnoliopsida</taxon>
        <taxon>eudicotyledons</taxon>
        <taxon>Gunneridae</taxon>
        <taxon>Pentapetalae</taxon>
        <taxon>asterids</taxon>
        <taxon>campanulids</taxon>
        <taxon>Asterales</taxon>
        <taxon>Asteraceae</taxon>
        <taxon>Asteroideae</taxon>
        <taxon>Anthemideae</taxon>
        <taxon>Anthemidinae</taxon>
        <taxon>Tanacetum</taxon>
    </lineage>
</organism>